<dbReference type="Pfam" id="PF13715">
    <property type="entry name" value="CarbopepD_reg_2"/>
    <property type="match status" value="1"/>
</dbReference>
<evidence type="ECO:0000256" key="1">
    <source>
        <dbReference type="SAM" id="SignalP"/>
    </source>
</evidence>
<organism evidence="2 3">
    <name type="scientific">Mucilaginibacter mallensis</name>
    <dbReference type="NCBI Taxonomy" id="652787"/>
    <lineage>
        <taxon>Bacteria</taxon>
        <taxon>Pseudomonadati</taxon>
        <taxon>Bacteroidota</taxon>
        <taxon>Sphingobacteriia</taxon>
        <taxon>Sphingobacteriales</taxon>
        <taxon>Sphingobacteriaceae</taxon>
        <taxon>Mucilaginibacter</taxon>
    </lineage>
</organism>
<dbReference type="OrthoDB" id="791989at2"/>
<dbReference type="Proteomes" id="UP000199679">
    <property type="component" value="Chromosome I"/>
</dbReference>
<dbReference type="Gene3D" id="2.60.40.1120">
    <property type="entry name" value="Carboxypeptidase-like, regulatory domain"/>
    <property type="match status" value="1"/>
</dbReference>
<reference evidence="2 3" key="1">
    <citation type="submission" date="2016-10" db="EMBL/GenBank/DDBJ databases">
        <authorList>
            <person name="de Groot N.N."/>
        </authorList>
    </citation>
    <scope>NUCLEOTIDE SEQUENCE [LARGE SCALE GENOMIC DNA]</scope>
    <source>
        <strain evidence="2 3">MP1X4</strain>
    </source>
</reference>
<protein>
    <submittedName>
        <fullName evidence="2">CarboxypepD_reg-like domain-containing protein</fullName>
    </submittedName>
</protein>
<dbReference type="AlphaFoldDB" id="A0A1H2CDF7"/>
<name>A0A1H2CDF7_MUCMA</name>
<keyword evidence="1" id="KW-0732">Signal</keyword>
<dbReference type="RefSeq" id="WP_091379553.1">
    <property type="nucleotide sequence ID" value="NZ_LT629740.1"/>
</dbReference>
<feature type="signal peptide" evidence="1">
    <location>
        <begin position="1"/>
        <end position="29"/>
    </location>
</feature>
<dbReference type="EMBL" id="LT629740">
    <property type="protein sequence ID" value="SDT68364.1"/>
    <property type="molecule type" value="Genomic_DNA"/>
</dbReference>
<keyword evidence="3" id="KW-1185">Reference proteome</keyword>
<evidence type="ECO:0000313" key="3">
    <source>
        <dbReference type="Proteomes" id="UP000199679"/>
    </source>
</evidence>
<sequence>MINPHLKNGVKRSLLFLIPIVLMAFNVSAQSVNTVIGKVISDDRGEGIEEATITWKNKGINSVTNTDGEFRIVLPDSYNQSDSLTFSCIGYYSKNIDIHSALIKKYNTIRLNTSVENLKEVVVKPLTLKQLLDSVINHNNKIFVSPMDLHAYYRESAYVNLRCTEYSDALCEYYASTDSLNKKPVGQLKINASRCIMEKKDNKDRHNAEIDLPSNIDANVAFNYAFLSETIKKYFPEKNFIYYKYDLEQSGQNADDIRVTIYPKQHTIDEIYKLTLYLNNDFVLRSYHFEIPDDFLNMVKEKSLLGIHVKCTKLDIKVNYLPFNSGIYPNHFVIIKSDTIRGKMLGTTFNEAEINKSEFVVTQINKGNNLKPFRKNEIYKKGNICANGMAMSDSLLKKYTIIIPSSKDSLAIKSMESK</sequence>
<dbReference type="STRING" id="652787.SAMN05216490_4899"/>
<accession>A0A1H2CDF7</accession>
<feature type="chain" id="PRO_5009271004" evidence="1">
    <location>
        <begin position="30"/>
        <end position="418"/>
    </location>
</feature>
<dbReference type="SUPFAM" id="SSF49464">
    <property type="entry name" value="Carboxypeptidase regulatory domain-like"/>
    <property type="match status" value="1"/>
</dbReference>
<proteinExistence type="predicted"/>
<dbReference type="InterPro" id="IPR008969">
    <property type="entry name" value="CarboxyPept-like_regulatory"/>
</dbReference>
<gene>
    <name evidence="2" type="ORF">SAMN05216490_4899</name>
</gene>
<evidence type="ECO:0000313" key="2">
    <source>
        <dbReference type="EMBL" id="SDT68364.1"/>
    </source>
</evidence>